<evidence type="ECO:0000313" key="2">
    <source>
        <dbReference type="EMBL" id="PVY97986.1"/>
    </source>
</evidence>
<evidence type="ECO:0000259" key="1">
    <source>
        <dbReference type="SMART" id="SM00831"/>
    </source>
</evidence>
<feature type="domain" description="Cation-transporting P-type ATPase N-terminal" evidence="1">
    <location>
        <begin position="21"/>
        <end position="95"/>
    </location>
</feature>
<dbReference type="Gene3D" id="2.70.150.10">
    <property type="entry name" value="Calcium-transporting ATPase, cytoplasmic transduction domain A"/>
    <property type="match status" value="1"/>
</dbReference>
<gene>
    <name evidence="2" type="ORF">C8D89_12241</name>
</gene>
<evidence type="ECO:0000313" key="3">
    <source>
        <dbReference type="Proteomes" id="UP000245639"/>
    </source>
</evidence>
<dbReference type="AlphaFoldDB" id="A0A2U1EDE9"/>
<dbReference type="RefSeq" id="WP_116710948.1">
    <property type="nucleotide sequence ID" value="NZ_QEKW01000022.1"/>
</dbReference>
<organism evidence="2 3">
    <name type="scientific">Actinomycetospora cinnamomea</name>
    <dbReference type="NCBI Taxonomy" id="663609"/>
    <lineage>
        <taxon>Bacteria</taxon>
        <taxon>Bacillati</taxon>
        <taxon>Actinomycetota</taxon>
        <taxon>Actinomycetes</taxon>
        <taxon>Pseudonocardiales</taxon>
        <taxon>Pseudonocardiaceae</taxon>
        <taxon>Actinomycetospora</taxon>
    </lineage>
</organism>
<dbReference type="Proteomes" id="UP000245639">
    <property type="component" value="Unassembled WGS sequence"/>
</dbReference>
<dbReference type="InterPro" id="IPR004014">
    <property type="entry name" value="ATPase_P-typ_cation-transptr_N"/>
</dbReference>
<dbReference type="SMART" id="SM00831">
    <property type="entry name" value="Cation_ATPase_N"/>
    <property type="match status" value="1"/>
</dbReference>
<comment type="caution">
    <text evidence="2">The sequence shown here is derived from an EMBL/GenBank/DDBJ whole genome shotgun (WGS) entry which is preliminary data.</text>
</comment>
<reference evidence="2 3" key="1">
    <citation type="submission" date="2018-04" db="EMBL/GenBank/DDBJ databases">
        <title>Genomic Encyclopedia of Type Strains, Phase IV (KMG-IV): sequencing the most valuable type-strain genomes for metagenomic binning, comparative biology and taxonomic classification.</title>
        <authorList>
            <person name="Goeker M."/>
        </authorList>
    </citation>
    <scope>NUCLEOTIDE SEQUENCE [LARGE SCALE GENOMIC DNA]</scope>
    <source>
        <strain evidence="2 3">DSM 45771</strain>
    </source>
</reference>
<dbReference type="SUPFAM" id="SSF81665">
    <property type="entry name" value="Calcium ATPase, transmembrane domain M"/>
    <property type="match status" value="1"/>
</dbReference>
<proteinExistence type="predicted"/>
<name>A0A2U1EDE9_9PSEU</name>
<dbReference type="InterPro" id="IPR023298">
    <property type="entry name" value="ATPase_P-typ_TM_dom_sf"/>
</dbReference>
<accession>A0A2U1EDE9</accession>
<dbReference type="Pfam" id="PF00690">
    <property type="entry name" value="Cation_ATPase_N"/>
    <property type="match status" value="1"/>
</dbReference>
<dbReference type="EMBL" id="QEKW01000022">
    <property type="protein sequence ID" value="PVY97986.1"/>
    <property type="molecule type" value="Genomic_DNA"/>
</dbReference>
<protein>
    <submittedName>
        <fullName evidence="2">Cation transport ATPase-like protein</fullName>
    </submittedName>
</protein>
<sequence>MAHTTRVVAESVPAGAGPPERWFAQDVGRVIAAMGSDSEHGLNRAEAATRLAGYGPNEIVGERPPSVWAVALQQLRDPMNLMLVAVVVVTPARARSVG</sequence>
<dbReference type="Gene3D" id="1.20.1110.10">
    <property type="entry name" value="Calcium-transporting ATPase, transmembrane domain"/>
    <property type="match status" value="1"/>
</dbReference>
<keyword evidence="3" id="KW-1185">Reference proteome</keyword>